<protein>
    <submittedName>
        <fullName evidence="2">Uncharacterized protein</fullName>
    </submittedName>
</protein>
<reference evidence="2" key="1">
    <citation type="submission" date="2020-02" db="EMBL/GenBank/DDBJ databases">
        <authorList>
            <person name="Meier V. D."/>
        </authorList>
    </citation>
    <scope>NUCLEOTIDE SEQUENCE</scope>
    <source>
        <strain evidence="2">AVDCRST_MAG73</strain>
    </source>
</reference>
<feature type="region of interest" description="Disordered" evidence="1">
    <location>
        <begin position="1"/>
        <end position="81"/>
    </location>
</feature>
<sequence>GPRAPGSPGPVCGRGPVAGGRGGRLAPPPAGGRRTRTGGRGRRGAGAVAVPRRGPLGSGRPAAPGAALGAGGRSLPRLREL</sequence>
<dbReference type="EMBL" id="CADCWE010000115">
    <property type="protein sequence ID" value="CAA9540437.1"/>
    <property type="molecule type" value="Genomic_DNA"/>
</dbReference>
<gene>
    <name evidence="2" type="ORF">AVDCRST_MAG73-1838</name>
</gene>
<name>A0A6J4U445_9BACT</name>
<organism evidence="2">
    <name type="scientific">uncultured Thermomicrobiales bacterium</name>
    <dbReference type="NCBI Taxonomy" id="1645740"/>
    <lineage>
        <taxon>Bacteria</taxon>
        <taxon>Pseudomonadati</taxon>
        <taxon>Thermomicrobiota</taxon>
        <taxon>Thermomicrobia</taxon>
        <taxon>Thermomicrobiales</taxon>
        <taxon>environmental samples</taxon>
    </lineage>
</organism>
<dbReference type="AlphaFoldDB" id="A0A6J4U445"/>
<evidence type="ECO:0000256" key="1">
    <source>
        <dbReference type="SAM" id="MobiDB-lite"/>
    </source>
</evidence>
<evidence type="ECO:0000313" key="2">
    <source>
        <dbReference type="EMBL" id="CAA9540437.1"/>
    </source>
</evidence>
<feature type="non-terminal residue" evidence="2">
    <location>
        <position position="1"/>
    </location>
</feature>
<proteinExistence type="predicted"/>
<feature type="compositionally biased region" description="Low complexity" evidence="1">
    <location>
        <begin position="45"/>
        <end position="67"/>
    </location>
</feature>
<feature type="non-terminal residue" evidence="2">
    <location>
        <position position="81"/>
    </location>
</feature>
<accession>A0A6J4U445</accession>
<feature type="compositionally biased region" description="Basic residues" evidence="1">
    <location>
        <begin position="33"/>
        <end position="43"/>
    </location>
</feature>